<dbReference type="PROSITE" id="PS52016">
    <property type="entry name" value="TONB_DEPENDENT_REC_3"/>
    <property type="match status" value="1"/>
</dbReference>
<keyword evidence="6 13" id="KW-0732">Signal</keyword>
<dbReference type="SUPFAM" id="SSF56935">
    <property type="entry name" value="Porins"/>
    <property type="match status" value="1"/>
</dbReference>
<feature type="chain" id="PRO_5026817704" evidence="13">
    <location>
        <begin position="26"/>
        <end position="712"/>
    </location>
</feature>
<dbReference type="InterPro" id="IPR036942">
    <property type="entry name" value="Beta-barrel_TonB_sf"/>
</dbReference>
<dbReference type="RefSeq" id="WP_160335176.1">
    <property type="nucleotide sequence ID" value="NZ_WSRP01000015.1"/>
</dbReference>
<dbReference type="InterPro" id="IPR039426">
    <property type="entry name" value="TonB-dep_rcpt-like"/>
</dbReference>
<evidence type="ECO:0000313" key="16">
    <source>
        <dbReference type="EMBL" id="MVX56746.1"/>
    </source>
</evidence>
<evidence type="ECO:0000256" key="7">
    <source>
        <dbReference type="ARBA" id="ARBA00023077"/>
    </source>
</evidence>
<dbReference type="EMBL" id="WSRP01000015">
    <property type="protein sequence ID" value="MVX56746.1"/>
    <property type="molecule type" value="Genomic_DNA"/>
</dbReference>
<keyword evidence="4 11" id="KW-1134">Transmembrane beta strand</keyword>
<dbReference type="PANTHER" id="PTHR30069:SF29">
    <property type="entry name" value="HEMOGLOBIN AND HEMOGLOBIN-HAPTOGLOBIN-BINDING PROTEIN 1-RELATED"/>
    <property type="match status" value="1"/>
</dbReference>
<feature type="signal peptide" evidence="13">
    <location>
        <begin position="1"/>
        <end position="25"/>
    </location>
</feature>
<sequence length="712" mass="79037">MTSKIQTIKYSAAAAALIAAFSSQAQEVQKAAEVTVTAGRIEQQLLDVPMSVSVLTQEEIRNSSARNIGELLSDVPGVEVTGDGSQGLKRVQIRGEDAFRSLILIDGQRVSEHKSMSGPALLIDPSSVERIEVIKGPASVLYGSDAIGGVINIITKKGGKKPFEAEASVGWNGAGHGWEESISLGGDYKGLKYRLNAGYQSHGDIKTPLGYQNGTDFRQKNLGAFLSYDFNEHFTVGMSADTFDSDINSSSWDYEQDPDNEFFVRIPKWKRDKVALFAEGKDLTSYLTRVRWDGFWQNNHKQMRNYVGASVRTPMYNMNVVTDSVANNKIRTLGTSLQADWQLGDNNTLITGYEFTQDTLKASTDAAFTQKMKMGPMTMLDTDYVTNRYVEGKEITNAVFAAMETELPMDFTMNYGVRYTFVNSKLTNASALRNGHRTTPAGTTNYVNTPVDDAGSVGSNNESRPVFNLGFIWKGIEDTSIRAQWSQGFRVPNLQEKFLINSMGGGTVYGNPNLKPEKSNNFEIGARYSGTYVDADFSVFYNLADDYISTEILSGSGSDVYRYVNADKAKTFGTELSLNFKVNEYINPYAFFSVIRRKTEWANGVSTYDSGTPAFTARYGLRTDVPLFNGRWTTDTYLRSSTAKKTYSVSSDETTRIAGYTTFNFATAYHFGPKKAYSANFEVLNITNQLYGYETSIYEPGRRVNFKLSAKY</sequence>
<feature type="domain" description="TonB-dependent receptor plug" evidence="15">
    <location>
        <begin position="45"/>
        <end position="150"/>
    </location>
</feature>
<evidence type="ECO:0000256" key="1">
    <source>
        <dbReference type="ARBA" id="ARBA00004571"/>
    </source>
</evidence>
<dbReference type="InterPro" id="IPR037066">
    <property type="entry name" value="Plug_dom_sf"/>
</dbReference>
<comment type="subcellular location">
    <subcellularLocation>
        <location evidence="1 11">Cell outer membrane</location>
        <topology evidence="1 11">Multi-pass membrane protein</topology>
    </subcellularLocation>
</comment>
<dbReference type="Proteomes" id="UP000472580">
    <property type="component" value="Unassembled WGS sequence"/>
</dbReference>
<evidence type="ECO:0000256" key="10">
    <source>
        <dbReference type="ARBA" id="ARBA00023237"/>
    </source>
</evidence>
<protein>
    <submittedName>
        <fullName evidence="16">TonB-dependent receptor</fullName>
    </submittedName>
</protein>
<evidence type="ECO:0000259" key="15">
    <source>
        <dbReference type="Pfam" id="PF07715"/>
    </source>
</evidence>
<evidence type="ECO:0000256" key="13">
    <source>
        <dbReference type="SAM" id="SignalP"/>
    </source>
</evidence>
<dbReference type="Pfam" id="PF07715">
    <property type="entry name" value="Plug"/>
    <property type="match status" value="1"/>
</dbReference>
<evidence type="ECO:0000256" key="5">
    <source>
        <dbReference type="ARBA" id="ARBA00022692"/>
    </source>
</evidence>
<evidence type="ECO:0000256" key="4">
    <source>
        <dbReference type="ARBA" id="ARBA00022452"/>
    </source>
</evidence>
<dbReference type="InterPro" id="IPR012910">
    <property type="entry name" value="Plug_dom"/>
</dbReference>
<evidence type="ECO:0000256" key="9">
    <source>
        <dbReference type="ARBA" id="ARBA00023170"/>
    </source>
</evidence>
<name>A0A6L6YGJ8_9BURK</name>
<evidence type="ECO:0000256" key="12">
    <source>
        <dbReference type="RuleBase" id="RU003357"/>
    </source>
</evidence>
<organism evidence="16 17">
    <name type="scientific">Parasutterella muris</name>
    <dbReference type="NCBI Taxonomy" id="2565572"/>
    <lineage>
        <taxon>Bacteria</taxon>
        <taxon>Pseudomonadati</taxon>
        <taxon>Pseudomonadota</taxon>
        <taxon>Betaproteobacteria</taxon>
        <taxon>Burkholderiales</taxon>
        <taxon>Sutterellaceae</taxon>
        <taxon>Parasutterella</taxon>
    </lineage>
</organism>
<gene>
    <name evidence="16" type="ORF">E5987_05925</name>
</gene>
<reference evidence="16 17" key="1">
    <citation type="submission" date="2019-12" db="EMBL/GenBank/DDBJ databases">
        <title>Microbes associate with the intestines of laboratory mice.</title>
        <authorList>
            <person name="Navarre W."/>
            <person name="Wong E."/>
        </authorList>
    </citation>
    <scope>NUCLEOTIDE SEQUENCE [LARGE SCALE GENOMIC DNA]</scope>
    <source>
        <strain evidence="16 17">NM82_D38</strain>
    </source>
</reference>
<proteinExistence type="inferred from homology"/>
<feature type="domain" description="TonB-dependent receptor-like beta-barrel" evidence="14">
    <location>
        <begin position="302"/>
        <end position="686"/>
    </location>
</feature>
<dbReference type="PANTHER" id="PTHR30069">
    <property type="entry name" value="TONB-DEPENDENT OUTER MEMBRANE RECEPTOR"/>
    <property type="match status" value="1"/>
</dbReference>
<dbReference type="Gene3D" id="2.40.170.20">
    <property type="entry name" value="TonB-dependent receptor, beta-barrel domain"/>
    <property type="match status" value="1"/>
</dbReference>
<keyword evidence="9 16" id="KW-0675">Receptor</keyword>
<dbReference type="Gene3D" id="2.170.130.10">
    <property type="entry name" value="TonB-dependent receptor, plug domain"/>
    <property type="match status" value="1"/>
</dbReference>
<evidence type="ECO:0000259" key="14">
    <source>
        <dbReference type="Pfam" id="PF00593"/>
    </source>
</evidence>
<keyword evidence="7 12" id="KW-0798">TonB box</keyword>
<dbReference type="AlphaFoldDB" id="A0A6L6YGJ8"/>
<evidence type="ECO:0000256" key="11">
    <source>
        <dbReference type="PROSITE-ProRule" id="PRU01360"/>
    </source>
</evidence>
<evidence type="ECO:0000256" key="6">
    <source>
        <dbReference type="ARBA" id="ARBA00022729"/>
    </source>
</evidence>
<comment type="caution">
    <text evidence="16">The sequence shown here is derived from an EMBL/GenBank/DDBJ whole genome shotgun (WGS) entry which is preliminary data.</text>
</comment>
<keyword evidence="8 11" id="KW-0472">Membrane</keyword>
<comment type="similarity">
    <text evidence="2 11 12">Belongs to the TonB-dependent receptor family.</text>
</comment>
<keyword evidence="17" id="KW-1185">Reference proteome</keyword>
<dbReference type="InterPro" id="IPR000531">
    <property type="entry name" value="Beta-barrel_TonB"/>
</dbReference>
<dbReference type="GO" id="GO:0009279">
    <property type="term" value="C:cell outer membrane"/>
    <property type="evidence" value="ECO:0007669"/>
    <property type="project" value="UniProtKB-SubCell"/>
</dbReference>
<evidence type="ECO:0000256" key="8">
    <source>
        <dbReference type="ARBA" id="ARBA00023136"/>
    </source>
</evidence>
<dbReference type="GO" id="GO:0044718">
    <property type="term" value="P:siderophore transmembrane transport"/>
    <property type="evidence" value="ECO:0007669"/>
    <property type="project" value="TreeGrafter"/>
</dbReference>
<dbReference type="OrthoDB" id="183532at2"/>
<keyword evidence="5 11" id="KW-0812">Transmembrane</keyword>
<dbReference type="CDD" id="cd01347">
    <property type="entry name" value="ligand_gated_channel"/>
    <property type="match status" value="1"/>
</dbReference>
<evidence type="ECO:0000313" key="17">
    <source>
        <dbReference type="Proteomes" id="UP000472580"/>
    </source>
</evidence>
<evidence type="ECO:0000256" key="3">
    <source>
        <dbReference type="ARBA" id="ARBA00022448"/>
    </source>
</evidence>
<dbReference type="Pfam" id="PF00593">
    <property type="entry name" value="TonB_dep_Rec_b-barrel"/>
    <property type="match status" value="1"/>
</dbReference>
<keyword evidence="3 11" id="KW-0813">Transport</keyword>
<evidence type="ECO:0000256" key="2">
    <source>
        <dbReference type="ARBA" id="ARBA00009810"/>
    </source>
</evidence>
<dbReference type="GO" id="GO:0015344">
    <property type="term" value="F:siderophore uptake transmembrane transporter activity"/>
    <property type="evidence" value="ECO:0007669"/>
    <property type="project" value="TreeGrafter"/>
</dbReference>
<accession>A0A6L6YGJ8</accession>
<keyword evidence="10 11" id="KW-0998">Cell outer membrane</keyword>